<evidence type="ECO:0000313" key="3">
    <source>
        <dbReference type="Proteomes" id="UP001165263"/>
    </source>
</evidence>
<feature type="chain" id="PRO_5045956660" description="Molecular chaperone DnaJ" evidence="1">
    <location>
        <begin position="22"/>
        <end position="141"/>
    </location>
</feature>
<keyword evidence="1" id="KW-0732">Signal</keyword>
<comment type="caution">
    <text evidence="2">The sequence shown here is derived from an EMBL/GenBank/DDBJ whole genome shotgun (WGS) entry which is preliminary data.</text>
</comment>
<dbReference type="Proteomes" id="UP001165263">
    <property type="component" value="Unassembled WGS sequence"/>
</dbReference>
<evidence type="ECO:0000313" key="2">
    <source>
        <dbReference type="EMBL" id="MCS0629730.1"/>
    </source>
</evidence>
<dbReference type="RefSeq" id="WP_259448853.1">
    <property type="nucleotide sequence ID" value="NZ_CP119520.1"/>
</dbReference>
<evidence type="ECO:0008006" key="4">
    <source>
        <dbReference type="Google" id="ProtNLM"/>
    </source>
</evidence>
<accession>A0ABT2BX76</accession>
<protein>
    <recommendedName>
        <fullName evidence="4">Molecular chaperone DnaJ</fullName>
    </recommendedName>
</protein>
<feature type="signal peptide" evidence="1">
    <location>
        <begin position="1"/>
        <end position="21"/>
    </location>
</feature>
<name>A0ABT2BX76_9BURK</name>
<dbReference type="EMBL" id="JANUHC010000003">
    <property type="protein sequence ID" value="MCS0629730.1"/>
    <property type="molecule type" value="Genomic_DNA"/>
</dbReference>
<evidence type="ECO:0000256" key="1">
    <source>
        <dbReference type="SAM" id="SignalP"/>
    </source>
</evidence>
<proteinExistence type="predicted"/>
<gene>
    <name evidence="2" type="ORF">NX786_10340</name>
</gene>
<organism evidence="2 3">
    <name type="scientific">Telluria mixta</name>
    <dbReference type="NCBI Taxonomy" id="34071"/>
    <lineage>
        <taxon>Bacteria</taxon>
        <taxon>Pseudomonadati</taxon>
        <taxon>Pseudomonadota</taxon>
        <taxon>Betaproteobacteria</taxon>
        <taxon>Burkholderiales</taxon>
        <taxon>Oxalobacteraceae</taxon>
        <taxon>Telluria group</taxon>
        <taxon>Telluria</taxon>
    </lineage>
</organism>
<keyword evidence="3" id="KW-1185">Reference proteome</keyword>
<reference evidence="2" key="1">
    <citation type="submission" date="2022-08" db="EMBL/GenBank/DDBJ databases">
        <title>Reclassification of Massilia species as members of the genera Telluria, Duganella, Pseudoduganella, Mokoshia gen. nov. and Zemynaea gen. nov. using orthogonal and non-orthogonal genome-based approaches.</title>
        <authorList>
            <person name="Bowman J.P."/>
        </authorList>
    </citation>
    <scope>NUCLEOTIDE SEQUENCE</scope>
    <source>
        <strain evidence="2">LMG 11547</strain>
    </source>
</reference>
<sequence length="141" mass="15794">MKRLALPLLAAALVFSGAAHAQLKQDTPRPLGYKKVADALAGLQKNPDAKVSHPSGWTVYTIQKPEVAVWSFVPEKHEAYPAVVRRLIRKTDEGTFVEMKVLCEAKQDACRRLALHFQQMTEQMQQKLQEMQAQKGQGAQK</sequence>